<dbReference type="Gene3D" id="1.10.110.10">
    <property type="entry name" value="Plant lipid-transfer and hydrophobic proteins"/>
    <property type="match status" value="1"/>
</dbReference>
<proteinExistence type="predicted"/>
<keyword evidence="1" id="KW-1185">Reference proteome</keyword>
<accession>A0A1U8B8D2</accession>
<dbReference type="PANTHER" id="PTHR33076">
    <property type="entry name" value="NON-SPECIFIC LIPID-TRANSFER PROTEIN 2-RELATED"/>
    <property type="match status" value="1"/>
</dbReference>
<dbReference type="InterPro" id="IPR000528">
    <property type="entry name" value="Plant_nsLTP"/>
</dbReference>
<dbReference type="AlphaFoldDB" id="A0A1U8B8D2"/>
<dbReference type="RefSeq" id="XP_010277345.1">
    <property type="nucleotide sequence ID" value="XM_010279043.1"/>
</dbReference>
<name>A0A1U8B8D2_NELNU</name>
<dbReference type="InterPro" id="IPR036312">
    <property type="entry name" value="Bifun_inhib/LTP/seed_sf"/>
</dbReference>
<dbReference type="GeneID" id="104611815"/>
<dbReference type="GO" id="GO:0006869">
    <property type="term" value="P:lipid transport"/>
    <property type="evidence" value="ECO:0007669"/>
    <property type="project" value="InterPro"/>
</dbReference>
<dbReference type="SUPFAM" id="SSF47699">
    <property type="entry name" value="Bifunctional inhibitor/lipid-transfer protein/seed storage 2S albumin"/>
    <property type="match status" value="1"/>
</dbReference>
<sequence>MGRLVFVLAIVMLVSGWSSNVRSRTQAAAADFCVVRIPTWAGELSLNYSPDCVVLLEEFLDCLLYLEGIYPEPLGSCCGGMKIISQWWRYRRGRQGICECFNEFSADFGPIDSHRLKVLPEKCGVMNLQLPPISSENNDCSKY</sequence>
<protein>
    <submittedName>
        <fullName evidence="2">Non-specific lipid-transfer protein 2-like</fullName>
    </submittedName>
</protein>
<dbReference type="KEGG" id="nnu:104611815"/>
<evidence type="ECO:0000313" key="1">
    <source>
        <dbReference type="Proteomes" id="UP000189703"/>
    </source>
</evidence>
<dbReference type="Proteomes" id="UP000189703">
    <property type="component" value="Unplaced"/>
</dbReference>
<organism evidence="1 2">
    <name type="scientific">Nelumbo nucifera</name>
    <name type="common">Sacred lotus</name>
    <dbReference type="NCBI Taxonomy" id="4432"/>
    <lineage>
        <taxon>Eukaryota</taxon>
        <taxon>Viridiplantae</taxon>
        <taxon>Streptophyta</taxon>
        <taxon>Embryophyta</taxon>
        <taxon>Tracheophyta</taxon>
        <taxon>Spermatophyta</taxon>
        <taxon>Magnoliopsida</taxon>
        <taxon>Proteales</taxon>
        <taxon>Nelumbonaceae</taxon>
        <taxon>Nelumbo</taxon>
    </lineage>
</organism>
<gene>
    <name evidence="2" type="primary">LOC104611815</name>
</gene>
<dbReference type="PRINTS" id="PR00382">
    <property type="entry name" value="LIPIDTRNSFER"/>
</dbReference>
<dbReference type="InterPro" id="IPR016140">
    <property type="entry name" value="Bifunc_inhib/LTP/seed_store"/>
</dbReference>
<evidence type="ECO:0000313" key="2">
    <source>
        <dbReference type="RefSeq" id="XP_010277345.1"/>
    </source>
</evidence>
<reference evidence="2" key="1">
    <citation type="submission" date="2025-08" db="UniProtKB">
        <authorList>
            <consortium name="RefSeq"/>
        </authorList>
    </citation>
    <scope>IDENTIFICATION</scope>
</reference>
<dbReference type="OrthoDB" id="1862539at2759"/>
<dbReference type="GO" id="GO:0008289">
    <property type="term" value="F:lipid binding"/>
    <property type="evidence" value="ECO:0007669"/>
    <property type="project" value="InterPro"/>
</dbReference>
<dbReference type="Pfam" id="PF00234">
    <property type="entry name" value="Tryp_alpha_amyl"/>
    <property type="match status" value="1"/>
</dbReference>